<dbReference type="PROSITE" id="PS50943">
    <property type="entry name" value="HTH_CROC1"/>
    <property type="match status" value="1"/>
</dbReference>
<organism evidence="2 3">
    <name type="scientific">Pseudosulfitobacter pseudonitzschiae</name>
    <dbReference type="NCBI Taxonomy" id="1402135"/>
    <lineage>
        <taxon>Bacteria</taxon>
        <taxon>Pseudomonadati</taxon>
        <taxon>Pseudomonadota</taxon>
        <taxon>Alphaproteobacteria</taxon>
        <taxon>Rhodobacterales</taxon>
        <taxon>Roseobacteraceae</taxon>
        <taxon>Pseudosulfitobacter</taxon>
    </lineage>
</organism>
<accession>A0A221K1S4</accession>
<evidence type="ECO:0000259" key="1">
    <source>
        <dbReference type="PROSITE" id="PS50943"/>
    </source>
</evidence>
<dbReference type="Proteomes" id="UP000199754">
    <property type="component" value="Chromosome"/>
</dbReference>
<sequence>MSTDLNGIGLRLREIRKINNITQPVMAAAIDVSDRAYKYYEQEKRELPTLAAVNISEAFSINLEWLLTGRGKVRKSDDPQLAELCAVAVLTQAEARKANLPIAKLGKIIGFVAAQASQTDETPAEVAKNYFDTL</sequence>
<protein>
    <submittedName>
        <fullName evidence="2">Helix-turn-helix domain protein</fullName>
    </submittedName>
</protein>
<dbReference type="RefSeq" id="WP_157729000.1">
    <property type="nucleotide sequence ID" value="NZ_CP022415.1"/>
</dbReference>
<keyword evidence="3" id="KW-1185">Reference proteome</keyword>
<evidence type="ECO:0000313" key="2">
    <source>
        <dbReference type="EMBL" id="ASM72921.1"/>
    </source>
</evidence>
<proteinExistence type="predicted"/>
<evidence type="ECO:0000313" key="3">
    <source>
        <dbReference type="Proteomes" id="UP000199754"/>
    </source>
</evidence>
<dbReference type="InterPro" id="IPR010982">
    <property type="entry name" value="Lambda_DNA-bd_dom_sf"/>
</dbReference>
<dbReference type="EMBL" id="CP022415">
    <property type="protein sequence ID" value="ASM72921.1"/>
    <property type="molecule type" value="Genomic_DNA"/>
</dbReference>
<reference evidence="2 3" key="1">
    <citation type="submission" date="2017-07" db="EMBL/GenBank/DDBJ databases">
        <title>Genome Sequence of Sulfitobacter pseudonitzschiae Strain SMR1 Isolated from a culture of the Diatom Skeletonema marinoi.</title>
        <authorList>
            <person name="Topel M."/>
            <person name="Pinder M.I.M."/>
            <person name="Johansson O.N."/>
            <person name="Kourtchenko O."/>
            <person name="Godhe A."/>
            <person name="Clarke A.K."/>
        </authorList>
    </citation>
    <scope>NUCLEOTIDE SEQUENCE [LARGE SCALE GENOMIC DNA]</scope>
    <source>
        <strain evidence="2 3">SMR1</strain>
    </source>
</reference>
<dbReference type="OrthoDB" id="7861047at2"/>
<dbReference type="SMART" id="SM00530">
    <property type="entry name" value="HTH_XRE"/>
    <property type="match status" value="1"/>
</dbReference>
<gene>
    <name evidence="2" type="ORF">SULPSESMR1_02120</name>
</gene>
<dbReference type="AlphaFoldDB" id="A0A221K1S4"/>
<dbReference type="SUPFAM" id="SSF47413">
    <property type="entry name" value="lambda repressor-like DNA-binding domains"/>
    <property type="match status" value="1"/>
</dbReference>
<dbReference type="CDD" id="cd00093">
    <property type="entry name" value="HTH_XRE"/>
    <property type="match status" value="1"/>
</dbReference>
<dbReference type="Pfam" id="PF12844">
    <property type="entry name" value="HTH_19"/>
    <property type="match status" value="1"/>
</dbReference>
<dbReference type="Gene3D" id="1.10.260.40">
    <property type="entry name" value="lambda repressor-like DNA-binding domains"/>
    <property type="match status" value="1"/>
</dbReference>
<dbReference type="KEGG" id="spse:SULPSESMR1_02120"/>
<dbReference type="InterPro" id="IPR001387">
    <property type="entry name" value="Cro/C1-type_HTH"/>
</dbReference>
<name>A0A221K1S4_9RHOB</name>
<dbReference type="GO" id="GO:0003677">
    <property type="term" value="F:DNA binding"/>
    <property type="evidence" value="ECO:0007669"/>
    <property type="project" value="InterPro"/>
</dbReference>
<feature type="domain" description="HTH cro/C1-type" evidence="1">
    <location>
        <begin position="12"/>
        <end position="66"/>
    </location>
</feature>